<evidence type="ECO:0000313" key="3">
    <source>
        <dbReference type="Proteomes" id="UP000077317"/>
    </source>
</evidence>
<protein>
    <recommendedName>
        <fullName evidence="4">Cell division protein</fullName>
    </recommendedName>
</protein>
<dbReference type="EMBL" id="CP014699">
    <property type="protein sequence ID" value="AND80460.1"/>
    <property type="molecule type" value="Genomic_DNA"/>
</dbReference>
<keyword evidence="1" id="KW-0472">Membrane</keyword>
<feature type="transmembrane region" description="Helical" evidence="1">
    <location>
        <begin position="63"/>
        <end position="83"/>
    </location>
</feature>
<evidence type="ECO:0008006" key="4">
    <source>
        <dbReference type="Google" id="ProtNLM"/>
    </source>
</evidence>
<dbReference type="STRING" id="1811193.A0O21_06715"/>
<feature type="transmembrane region" description="Helical" evidence="1">
    <location>
        <begin position="12"/>
        <end position="32"/>
    </location>
</feature>
<reference evidence="3" key="2">
    <citation type="submission" date="2016-03" db="EMBL/GenBank/DDBJ databases">
        <title>Streptococcus antelopensis sp. nov., isolated from the feces of the Tibetan antelope (Pantholops hodgsonii) in Hoh Xil National Nature Reserve, Qinghai, China.</title>
        <authorList>
            <person name="Bai X."/>
        </authorList>
    </citation>
    <scope>NUCLEOTIDE SEQUENCE [LARGE SCALE GENOMIC DNA]</scope>
    <source>
        <strain evidence="3">TA 26</strain>
    </source>
</reference>
<dbReference type="GO" id="GO:0016020">
    <property type="term" value="C:membrane"/>
    <property type="evidence" value="ECO:0007669"/>
    <property type="project" value="InterPro"/>
</dbReference>
<gene>
    <name evidence="2" type="ORF">A0O21_06715</name>
</gene>
<dbReference type="OrthoDB" id="47652at2"/>
<sequence>MIFLISVLIRLVRIYSYILIAYALLSWFPGAYNTWLGRLLRQLSEPFLKPFRQLNLQFAGLDFTVWVAVISLNLISQLIISILI</sequence>
<keyword evidence="1" id="KW-0812">Transmembrane</keyword>
<dbReference type="InterPro" id="IPR003425">
    <property type="entry name" value="CCB3/YggT"/>
</dbReference>
<name>A0A172QAH2_9STRE</name>
<organism evidence="2 3">
    <name type="scientific">Streptococcus pantholopis</name>
    <dbReference type="NCBI Taxonomy" id="1811193"/>
    <lineage>
        <taxon>Bacteria</taxon>
        <taxon>Bacillati</taxon>
        <taxon>Bacillota</taxon>
        <taxon>Bacilli</taxon>
        <taxon>Lactobacillales</taxon>
        <taxon>Streptococcaceae</taxon>
        <taxon>Streptococcus</taxon>
    </lineage>
</organism>
<evidence type="ECO:0000313" key="2">
    <source>
        <dbReference type="EMBL" id="AND80460.1"/>
    </source>
</evidence>
<reference evidence="2 3" key="1">
    <citation type="journal article" date="2016" name="Int. J. Syst. Evol. Microbiol.">
        <title>Streptococcuspantholopis sp. nov., isolated from faeces of the Tibetan antelope (Pantholops hodgsonii).</title>
        <authorList>
            <person name="Bai X."/>
            <person name="Xiong Y."/>
            <person name="Lu S."/>
            <person name="Jin D."/>
            <person name="Lai X."/>
            <person name="Yang J."/>
            <person name="Niu L."/>
            <person name="Hu S."/>
            <person name="Meng X."/>
            <person name="Pu J."/>
            <person name="Ye C."/>
            <person name="Xu J."/>
        </authorList>
    </citation>
    <scope>NUCLEOTIDE SEQUENCE [LARGE SCALE GENOMIC DNA]</scope>
    <source>
        <strain evidence="2 3">TA 26</strain>
    </source>
</reference>
<keyword evidence="3" id="KW-1185">Reference proteome</keyword>
<dbReference type="Pfam" id="PF02325">
    <property type="entry name" value="CCB3_YggT"/>
    <property type="match status" value="1"/>
</dbReference>
<dbReference type="KEGG" id="spat:A0O21_06715"/>
<accession>A0A172QAH2</accession>
<evidence type="ECO:0000256" key="1">
    <source>
        <dbReference type="SAM" id="Phobius"/>
    </source>
</evidence>
<dbReference type="AlphaFoldDB" id="A0A172QAH2"/>
<keyword evidence="1" id="KW-1133">Transmembrane helix</keyword>
<proteinExistence type="predicted"/>
<dbReference type="RefSeq" id="WP_067065207.1">
    <property type="nucleotide sequence ID" value="NZ_CP014699.1"/>
</dbReference>
<dbReference type="Proteomes" id="UP000077317">
    <property type="component" value="Chromosome"/>
</dbReference>